<evidence type="ECO:0000313" key="1">
    <source>
        <dbReference type="Proteomes" id="UP000675920"/>
    </source>
</evidence>
<organism evidence="1 2">
    <name type="scientific">Derxia gummosa DSM 723</name>
    <dbReference type="NCBI Taxonomy" id="1121388"/>
    <lineage>
        <taxon>Bacteria</taxon>
        <taxon>Pseudomonadati</taxon>
        <taxon>Pseudomonadota</taxon>
        <taxon>Betaproteobacteria</taxon>
        <taxon>Burkholderiales</taxon>
        <taxon>Alcaligenaceae</taxon>
        <taxon>Derxia</taxon>
    </lineage>
</organism>
<dbReference type="RefSeq" id="WP_051378146.1">
    <property type="nucleotide sequence ID" value="NZ_AXWS01000007.1"/>
</dbReference>
<proteinExistence type="predicted"/>
<reference evidence="2" key="1">
    <citation type="submission" date="2025-08" db="UniProtKB">
        <authorList>
            <consortium name="RefSeq"/>
        </authorList>
    </citation>
    <scope>IDENTIFICATION</scope>
</reference>
<sequence>MPRPATIDGSLPGDDPLLRIDEVLSARSWYSASTDRLGRRPPHAPLEGTAVCDVAIVGAGFAGLSAAIELAMRGYRVRVLEARRVGSGASGRNGGQVLAGLACDMGVIERQLGATRARQVWDMTVESIDLISRRRAAIVAATGEDCDWRPGALSVAIRPHHLRGLRQSHADAVEKYGHRRLSWIDGRDLAPWIASERYLAGSYDPSGGHLHPLRYALGLGELAARLGVTFHENTRVLAMETAASAEPSSAFDRTGVFLAGERGGTLIRTERGMLRARHVLLAGNATLNSFGLDPVRGRLAPKLAARVMPVGTYIAATEPLGRERAEALIPSDAAVCDNAFVLDYFRRSADHRLLFGGRVSYASHMPTDLPASMRARIETVFPQLRGVAIDYLWGGFVDITMNRAPDFGRLARDVYYVQGFSGHGVALAGLAGQLVAEAIAGTAERFDVFAALRHRGFPGGALLRAPALALGMAWYRLRDRLG</sequence>
<keyword evidence="1" id="KW-1185">Reference proteome</keyword>
<evidence type="ECO:0000313" key="2">
    <source>
        <dbReference type="RefSeq" id="WP_051378146.1"/>
    </source>
</evidence>
<dbReference type="EC" id="1.-.-.-" evidence="2"/>
<protein>
    <submittedName>
        <fullName evidence="2">NAD(P)/FAD-dependent oxidoreductase</fullName>
        <ecNumber evidence="2">1.-.-.-</ecNumber>
    </submittedName>
</protein>
<dbReference type="Proteomes" id="UP000675920">
    <property type="component" value="Unplaced"/>
</dbReference>
<accession>A0AC36KHL0</accession>
<name>A0AC36KHL0_9BURK</name>